<accession>A0A5J4USH8</accession>
<keyword evidence="1" id="KW-0472">Membrane</keyword>
<name>A0A5J4USH8_9EUKA</name>
<organism evidence="2 3">
    <name type="scientific">Streblomastix strix</name>
    <dbReference type="NCBI Taxonomy" id="222440"/>
    <lineage>
        <taxon>Eukaryota</taxon>
        <taxon>Metamonada</taxon>
        <taxon>Preaxostyla</taxon>
        <taxon>Oxymonadida</taxon>
        <taxon>Streblomastigidae</taxon>
        <taxon>Streblomastix</taxon>
    </lineage>
</organism>
<keyword evidence="1" id="KW-0812">Transmembrane</keyword>
<dbReference type="AlphaFoldDB" id="A0A5J4USH8"/>
<feature type="transmembrane region" description="Helical" evidence="1">
    <location>
        <begin position="6"/>
        <end position="27"/>
    </location>
</feature>
<comment type="caution">
    <text evidence="2">The sequence shown here is derived from an EMBL/GenBank/DDBJ whole genome shotgun (WGS) entry which is preliminary data.</text>
</comment>
<protein>
    <submittedName>
        <fullName evidence="2">Uncharacterized protein</fullName>
    </submittedName>
</protein>
<proteinExistence type="predicted"/>
<keyword evidence="1" id="KW-1133">Transmembrane helix</keyword>
<reference evidence="2 3" key="1">
    <citation type="submission" date="2019-03" db="EMBL/GenBank/DDBJ databases">
        <title>Single cell metagenomics reveals metabolic interactions within the superorganism composed of flagellate Streblomastix strix and complex community of Bacteroidetes bacteria on its surface.</title>
        <authorList>
            <person name="Treitli S.C."/>
            <person name="Kolisko M."/>
            <person name="Husnik F."/>
            <person name="Keeling P."/>
            <person name="Hampl V."/>
        </authorList>
    </citation>
    <scope>NUCLEOTIDE SEQUENCE [LARGE SCALE GENOMIC DNA]</scope>
    <source>
        <strain evidence="2">ST1C</strain>
    </source>
</reference>
<evidence type="ECO:0000313" key="2">
    <source>
        <dbReference type="EMBL" id="KAA6372881.1"/>
    </source>
</evidence>
<gene>
    <name evidence="2" type="ORF">EZS28_031591</name>
</gene>
<evidence type="ECO:0000313" key="3">
    <source>
        <dbReference type="Proteomes" id="UP000324800"/>
    </source>
</evidence>
<evidence type="ECO:0000256" key="1">
    <source>
        <dbReference type="SAM" id="Phobius"/>
    </source>
</evidence>
<sequence>MMSSIQYQILIFYFVLIARIAIASVLLKKKGLSRETAENQVRYGYGGECPYYLGLLLRSIVDEFISAGPHNPF</sequence>
<dbReference type="Proteomes" id="UP000324800">
    <property type="component" value="Unassembled WGS sequence"/>
</dbReference>
<dbReference type="EMBL" id="SNRW01013211">
    <property type="protein sequence ID" value="KAA6372881.1"/>
    <property type="molecule type" value="Genomic_DNA"/>
</dbReference>